<comment type="caution">
    <text evidence="7">The sequence shown here is derived from an EMBL/GenBank/DDBJ whole genome shotgun (WGS) entry which is preliminary data.</text>
</comment>
<organism evidence="7 8">
    <name type="scientific">Ignelater luminosus</name>
    <name type="common">Cucubano</name>
    <name type="synonym">Pyrophorus luminosus</name>
    <dbReference type="NCBI Taxonomy" id="2038154"/>
    <lineage>
        <taxon>Eukaryota</taxon>
        <taxon>Metazoa</taxon>
        <taxon>Ecdysozoa</taxon>
        <taxon>Arthropoda</taxon>
        <taxon>Hexapoda</taxon>
        <taxon>Insecta</taxon>
        <taxon>Pterygota</taxon>
        <taxon>Neoptera</taxon>
        <taxon>Endopterygota</taxon>
        <taxon>Coleoptera</taxon>
        <taxon>Polyphaga</taxon>
        <taxon>Elateriformia</taxon>
        <taxon>Elateroidea</taxon>
        <taxon>Elateridae</taxon>
        <taxon>Agrypninae</taxon>
        <taxon>Pyrophorini</taxon>
        <taxon>Ignelater</taxon>
    </lineage>
</organism>
<evidence type="ECO:0000256" key="4">
    <source>
        <dbReference type="ARBA" id="ARBA00023212"/>
    </source>
</evidence>
<feature type="region of interest" description="Disordered" evidence="6">
    <location>
        <begin position="359"/>
        <end position="388"/>
    </location>
</feature>
<accession>A0A8K0D0K5</accession>
<keyword evidence="4" id="KW-0206">Cytoskeleton</keyword>
<evidence type="ECO:0000256" key="1">
    <source>
        <dbReference type="ARBA" id="ARBA00004430"/>
    </source>
</evidence>
<evidence type="ECO:0000313" key="8">
    <source>
        <dbReference type="Proteomes" id="UP000801492"/>
    </source>
</evidence>
<dbReference type="GO" id="GO:0001534">
    <property type="term" value="C:radial spoke"/>
    <property type="evidence" value="ECO:0007669"/>
    <property type="project" value="InterPro"/>
</dbReference>
<evidence type="ECO:0008006" key="9">
    <source>
        <dbReference type="Google" id="ProtNLM"/>
    </source>
</evidence>
<evidence type="ECO:0000256" key="6">
    <source>
        <dbReference type="SAM" id="MobiDB-lite"/>
    </source>
</evidence>
<name>A0A8K0D0K5_IGNLU</name>
<dbReference type="AlphaFoldDB" id="A0A8K0D0K5"/>
<dbReference type="OrthoDB" id="272202at2759"/>
<evidence type="ECO:0000313" key="7">
    <source>
        <dbReference type="EMBL" id="KAF2894966.1"/>
    </source>
</evidence>
<dbReference type="InterPro" id="IPR006802">
    <property type="entry name" value="Radial_spoke"/>
</dbReference>
<feature type="compositionally biased region" description="Acidic residues" evidence="6">
    <location>
        <begin position="572"/>
        <end position="588"/>
    </location>
</feature>
<proteinExistence type="predicted"/>
<evidence type="ECO:0000256" key="5">
    <source>
        <dbReference type="ARBA" id="ARBA00023273"/>
    </source>
</evidence>
<dbReference type="PANTHER" id="PTHR13159">
    <property type="entry name" value="RADIAL SPOKEHEAD-RELATED"/>
    <property type="match status" value="1"/>
</dbReference>
<evidence type="ECO:0000256" key="3">
    <source>
        <dbReference type="ARBA" id="ARBA00023069"/>
    </source>
</evidence>
<dbReference type="Proteomes" id="UP000801492">
    <property type="component" value="Unassembled WGS sequence"/>
</dbReference>
<keyword evidence="2" id="KW-0963">Cytoplasm</keyword>
<comment type="subcellular location">
    <subcellularLocation>
        <location evidence="1">Cytoplasm</location>
        <location evidence="1">Cytoskeleton</location>
        <location evidence="1">Cilium axoneme</location>
    </subcellularLocation>
</comment>
<dbReference type="Pfam" id="PF04712">
    <property type="entry name" value="Radial_spoke"/>
    <property type="match status" value="1"/>
</dbReference>
<dbReference type="CDD" id="cd22963">
    <property type="entry name" value="DD_CrRSP4-like"/>
    <property type="match status" value="1"/>
</dbReference>
<feature type="region of interest" description="Disordered" evidence="6">
    <location>
        <begin position="233"/>
        <end position="252"/>
    </location>
</feature>
<keyword evidence="3" id="KW-0969">Cilium</keyword>
<feature type="region of interest" description="Disordered" evidence="6">
    <location>
        <begin position="418"/>
        <end position="457"/>
    </location>
</feature>
<dbReference type="GO" id="GO:0060294">
    <property type="term" value="P:cilium movement involved in cell motility"/>
    <property type="evidence" value="ECO:0007669"/>
    <property type="project" value="InterPro"/>
</dbReference>
<dbReference type="EMBL" id="VTPC01006391">
    <property type="protein sequence ID" value="KAF2894966.1"/>
    <property type="molecule type" value="Genomic_DNA"/>
</dbReference>
<feature type="region of interest" description="Disordered" evidence="6">
    <location>
        <begin position="545"/>
        <end position="588"/>
    </location>
</feature>
<sequence>MIYDYDDYNAAAEDQPADQVEVHPDADVDFVTAKMFLQKCSTLTGDNLYDHLTDVLNKILAERPENVIDFFEEYSRKVKEQRFRPMTDHLEDIYVAPGRYVLAKKLMPLLRPPVSEEGPVMDPEDEDLADMTKNDMLQLCYFFEQAGLGLPRSEMFYILLSMRKLIREEPIASIRFWGKIHGLYKNYLIVETELKEEEYIRRNERLEEEGTQLPDLGGGGDDTYAALEGIAKTQEEEEGEGEGEMNLPSKVPRRLPPPPQAIYEEPLEPPSEPPGIGVNKKVFYVCNEAGDPWIQLPDVTPKQIRVARQIKKSFTGLLNQEIITYPDFPGNESNYLRAQIARISAGTQISPLGFYTFKEEAGEEEEEEEEEEEGGGGGGGMKTSYSENSRYEPIPIRDLVDGSMSFWVHHTLHILPQGRTSWWNPSPPEGEEMDEELGEEEGGKPGVAGPEPETGPPLLTPLSEDASLEAVPPWSVRTSSGILQDYAIAIVRSNLWQGAYCFATQGKIFQNVYLGFGHKYMAHNFTPVPLPPVQQDYPLGPEIMEISDPTGAEEEQWRIDHLPKPPPVKAEGEEEGEEAEEEEEEEDD</sequence>
<keyword evidence="8" id="KW-1185">Reference proteome</keyword>
<feature type="compositionally biased region" description="Acidic residues" evidence="6">
    <location>
        <begin position="429"/>
        <end position="440"/>
    </location>
</feature>
<feature type="compositionally biased region" description="Acidic residues" evidence="6">
    <location>
        <begin position="361"/>
        <end position="374"/>
    </location>
</feature>
<dbReference type="PANTHER" id="PTHR13159:SF0">
    <property type="entry name" value="RADIAL SPOKE HEAD 6 HOMOLOG A"/>
    <property type="match status" value="1"/>
</dbReference>
<keyword evidence="5" id="KW-0966">Cell projection</keyword>
<dbReference type="GO" id="GO:0035082">
    <property type="term" value="P:axoneme assembly"/>
    <property type="evidence" value="ECO:0007669"/>
    <property type="project" value="TreeGrafter"/>
</dbReference>
<evidence type="ECO:0000256" key="2">
    <source>
        <dbReference type="ARBA" id="ARBA00022490"/>
    </source>
</evidence>
<protein>
    <recommendedName>
        <fullName evidence="9">Radial spoke head protein 6 homolog A</fullName>
    </recommendedName>
</protein>
<gene>
    <name evidence="7" type="ORF">ILUMI_11199</name>
</gene>
<reference evidence="7" key="1">
    <citation type="submission" date="2019-08" db="EMBL/GenBank/DDBJ databases">
        <title>The genome of the North American firefly Photinus pyralis.</title>
        <authorList>
            <consortium name="Photinus pyralis genome working group"/>
            <person name="Fallon T.R."/>
            <person name="Sander Lower S.E."/>
            <person name="Weng J.-K."/>
        </authorList>
    </citation>
    <scope>NUCLEOTIDE SEQUENCE</scope>
    <source>
        <strain evidence="7">TRF0915ILg1</strain>
        <tissue evidence="7">Whole body</tissue>
    </source>
</reference>